<proteinExistence type="predicted"/>
<sequence>MKFNAWSKKRIRNGTKTLTSRKMRYSDPAVYCSFGQFPWWFIKRFLYRDEGAESPEELQRVINQIFRRTVGDHEMFYVHVLKPDLEV</sequence>
<evidence type="ECO:0000313" key="1">
    <source>
        <dbReference type="EMBL" id="GAH78377.1"/>
    </source>
</evidence>
<comment type="caution">
    <text evidence="1">The sequence shown here is derived from an EMBL/GenBank/DDBJ whole genome shotgun (WGS) entry which is preliminary data.</text>
</comment>
<dbReference type="AlphaFoldDB" id="X1I9K7"/>
<protein>
    <submittedName>
        <fullName evidence="1">Uncharacterized protein</fullName>
    </submittedName>
</protein>
<reference evidence="1" key="1">
    <citation type="journal article" date="2014" name="Front. Microbiol.">
        <title>High frequency of phylogenetically diverse reductive dehalogenase-homologous genes in deep subseafloor sedimentary metagenomes.</title>
        <authorList>
            <person name="Kawai M."/>
            <person name="Futagami T."/>
            <person name="Toyoda A."/>
            <person name="Takaki Y."/>
            <person name="Nishi S."/>
            <person name="Hori S."/>
            <person name="Arai W."/>
            <person name="Tsubouchi T."/>
            <person name="Morono Y."/>
            <person name="Uchiyama I."/>
            <person name="Ito T."/>
            <person name="Fujiyama A."/>
            <person name="Inagaki F."/>
            <person name="Takami H."/>
        </authorList>
    </citation>
    <scope>NUCLEOTIDE SEQUENCE</scope>
    <source>
        <strain evidence="1">Expedition CK06-06</strain>
    </source>
</reference>
<organism evidence="1">
    <name type="scientific">marine sediment metagenome</name>
    <dbReference type="NCBI Taxonomy" id="412755"/>
    <lineage>
        <taxon>unclassified sequences</taxon>
        <taxon>metagenomes</taxon>
        <taxon>ecological metagenomes</taxon>
    </lineage>
</organism>
<name>X1I9K7_9ZZZZ</name>
<gene>
    <name evidence="1" type="ORF">S03H2_57053</name>
</gene>
<dbReference type="EMBL" id="BARU01036546">
    <property type="protein sequence ID" value="GAH78377.1"/>
    <property type="molecule type" value="Genomic_DNA"/>
</dbReference>
<accession>X1I9K7</accession>